<evidence type="ECO:0000313" key="6">
    <source>
        <dbReference type="Proteomes" id="UP000030641"/>
    </source>
</evidence>
<dbReference type="GeneID" id="25368530"/>
<evidence type="ECO:0000259" key="3">
    <source>
        <dbReference type="Pfam" id="PF17102"/>
    </source>
</evidence>
<reference evidence="5 6" key="1">
    <citation type="journal article" date="2014" name="BMC Genomics">
        <title>Genome sequencing of four Aureobasidium pullulans varieties: biotechnological potential, stress tolerance, and description of new species.</title>
        <authorList>
            <person name="Gostin Ar C."/>
            <person name="Ohm R.A."/>
            <person name="Kogej T."/>
            <person name="Sonjak S."/>
            <person name="Turk M."/>
            <person name="Zajc J."/>
            <person name="Zalar P."/>
            <person name="Grube M."/>
            <person name="Sun H."/>
            <person name="Han J."/>
            <person name="Sharma A."/>
            <person name="Chiniquy J."/>
            <person name="Ngan C.Y."/>
            <person name="Lipzen A."/>
            <person name="Barry K."/>
            <person name="Grigoriev I.V."/>
            <person name="Gunde-Cimerman N."/>
        </authorList>
    </citation>
    <scope>NUCLEOTIDE SEQUENCE [LARGE SCALE GENOMIC DNA]</scope>
    <source>
        <strain evidence="5 6">EXF-2481</strain>
    </source>
</reference>
<evidence type="ECO:0000256" key="2">
    <source>
        <dbReference type="SAM" id="MobiDB-lite"/>
    </source>
</evidence>
<dbReference type="PANTHER" id="PTHR24045">
    <property type="match status" value="1"/>
</dbReference>
<dbReference type="InterPro" id="IPR031356">
    <property type="entry name" value="Stealth_CR4"/>
</dbReference>
<sequence length="682" mass="77299">MVTETEDVHAQVQEDETHHIFRSSNQNPMSRHPFSIRAYEAISNDCAEQWIAHHQWGPACTGTDLSDGLQVDGVWAWVNGSDPVQIAARQQYRPSKNMNMDATHRFTEHNELLYSMRAAVASLGPETMQRTHILASAYHGSNGSLHNMAGQVPFWLNKEEAFTGKGRVVLHHDADYFKPMAGSTTNMSAWEVQEWKDAVIPSFNSLAVEAQIQNIDHTCADQLVYYNDDFFTLRKLAISDFTTPLYGPVIKTLTRITSMYLPAKNTLWRYIKPAGEEPGIKRAGWVLGMRFSLRPLYYITHHPRVLWLPLLREAAQTFPEAFTDTPLSRFRMQDNVPASIQAIFLGSWYVVERHREALLWTWAVAKWGGLDGTMNDLKKERMWMELANEPTYSRSYLNIRVPVRAPIEDPNVFKSANISMPTSTEYSFSSKDGYALTYVDSMWPWNRPRHGYPDLTQGLLKNQNSTGDSTRESQHVRDPNFVAAKACAIVRSACFDSFSGNETASDFFKRIAFEQPKCGDCIITALIGASGPSGIDKFLPNSHTKLVSEAHTPAQSRPPHLPLTSDWTTSDFTLTEAIPKDSIKANMTLRAWCIRLIQRYSYVLGSVESDFYKVERAKTLEAHLNGVEQKLEEDAKGGSKGPLAFLCLNDDITETGKLRDRVDELLKDFFSKMWPSKLSFER</sequence>
<evidence type="ECO:0000259" key="4">
    <source>
        <dbReference type="Pfam" id="PF17103"/>
    </source>
</evidence>
<dbReference type="Pfam" id="PF17103">
    <property type="entry name" value="Stealth_CR4"/>
    <property type="match status" value="1"/>
</dbReference>
<proteinExistence type="predicted"/>
<evidence type="ECO:0000313" key="5">
    <source>
        <dbReference type="EMBL" id="KEQ90533.1"/>
    </source>
</evidence>
<dbReference type="GO" id="GO:0005794">
    <property type="term" value="C:Golgi apparatus"/>
    <property type="evidence" value="ECO:0007669"/>
    <property type="project" value="TreeGrafter"/>
</dbReference>
<dbReference type="AlphaFoldDB" id="A0A074XY90"/>
<feature type="domain" description="Stealth protein CR3 conserved region 3" evidence="3">
    <location>
        <begin position="300"/>
        <end position="352"/>
    </location>
</feature>
<feature type="domain" description="Stealth protein CR4 conserved region 4" evidence="4">
    <location>
        <begin position="644"/>
        <end position="682"/>
    </location>
</feature>
<dbReference type="OMA" id="ALLWSYI"/>
<organism evidence="5 6">
    <name type="scientific">Aureobasidium subglaciale (strain EXF-2481)</name>
    <name type="common">Aureobasidium pullulans var. subglaciale</name>
    <dbReference type="NCBI Taxonomy" id="1043005"/>
    <lineage>
        <taxon>Eukaryota</taxon>
        <taxon>Fungi</taxon>
        <taxon>Dikarya</taxon>
        <taxon>Ascomycota</taxon>
        <taxon>Pezizomycotina</taxon>
        <taxon>Dothideomycetes</taxon>
        <taxon>Dothideomycetidae</taxon>
        <taxon>Dothideales</taxon>
        <taxon>Saccotheciaceae</taxon>
        <taxon>Aureobasidium</taxon>
    </lineage>
</organism>
<keyword evidence="6" id="KW-1185">Reference proteome</keyword>
<dbReference type="OrthoDB" id="263283at2759"/>
<dbReference type="InterPro" id="IPR047141">
    <property type="entry name" value="Stealth"/>
</dbReference>
<protein>
    <recommendedName>
        <fullName evidence="7">Stealth protein CR3 conserved region 3 domain-containing protein</fullName>
    </recommendedName>
</protein>
<name>A0A074XY90_AURSE</name>
<keyword evidence="1" id="KW-0808">Transferase</keyword>
<evidence type="ECO:0000256" key="1">
    <source>
        <dbReference type="ARBA" id="ARBA00022679"/>
    </source>
</evidence>
<dbReference type="STRING" id="1043005.A0A074XY90"/>
<dbReference type="EMBL" id="KL584789">
    <property type="protein sequence ID" value="KEQ90533.1"/>
    <property type="molecule type" value="Genomic_DNA"/>
</dbReference>
<dbReference type="GO" id="GO:0003976">
    <property type="term" value="F:UDP-N-acetylglucosamine-lysosomal-enzyme N-acetylglucosaminephosphotransferase activity"/>
    <property type="evidence" value="ECO:0007669"/>
    <property type="project" value="TreeGrafter"/>
</dbReference>
<feature type="region of interest" description="Disordered" evidence="2">
    <location>
        <begin position="1"/>
        <end position="28"/>
    </location>
</feature>
<accession>A0A074XY90</accession>
<dbReference type="RefSeq" id="XP_013339032.1">
    <property type="nucleotide sequence ID" value="XM_013483578.1"/>
</dbReference>
<dbReference type="Proteomes" id="UP000030641">
    <property type="component" value="Unassembled WGS sequence"/>
</dbReference>
<dbReference type="InterPro" id="IPR031357">
    <property type="entry name" value="Stealth_CR3"/>
</dbReference>
<dbReference type="GO" id="GO:0046835">
    <property type="term" value="P:carbohydrate phosphorylation"/>
    <property type="evidence" value="ECO:0007669"/>
    <property type="project" value="TreeGrafter"/>
</dbReference>
<gene>
    <name evidence="5" type="ORF">AUEXF2481DRAFT_48677</name>
</gene>
<dbReference type="PANTHER" id="PTHR24045:SF0">
    <property type="entry name" value="N-ACETYLGLUCOSAMINE-1-PHOSPHOTRANSFERASE SUBUNITS ALPHA_BETA"/>
    <property type="match status" value="1"/>
</dbReference>
<dbReference type="HOGENOM" id="CLU_005484_2_0_1"/>
<dbReference type="InParanoid" id="A0A074XY90"/>
<dbReference type="Pfam" id="PF17102">
    <property type="entry name" value="Stealth_CR3"/>
    <property type="match status" value="1"/>
</dbReference>
<evidence type="ECO:0008006" key="7">
    <source>
        <dbReference type="Google" id="ProtNLM"/>
    </source>
</evidence>